<protein>
    <submittedName>
        <fullName evidence="1">Uncharacterized protein</fullName>
    </submittedName>
</protein>
<comment type="caution">
    <text evidence="1">The sequence shown here is derived from an EMBL/GenBank/DDBJ whole genome shotgun (WGS) entry which is preliminary data.</text>
</comment>
<reference evidence="1 2" key="1">
    <citation type="submission" date="2019-06" db="EMBL/GenBank/DDBJ databases">
        <title>A novel bacterium of genus Pontibacter, isolated from marine sediment.</title>
        <authorList>
            <person name="Huang H."/>
            <person name="Mo K."/>
            <person name="Hu Y."/>
        </authorList>
    </citation>
    <scope>NUCLEOTIDE SEQUENCE [LARGE SCALE GENOMIC DNA]</scope>
    <source>
        <strain evidence="1 2">HB172049</strain>
    </source>
</reference>
<dbReference type="RefSeq" id="WP_140620960.1">
    <property type="nucleotide sequence ID" value="NZ_VFRQ01000003.1"/>
</dbReference>
<evidence type="ECO:0000313" key="1">
    <source>
        <dbReference type="EMBL" id="TPE44935.1"/>
    </source>
</evidence>
<name>A0A501W8T4_9BACT</name>
<keyword evidence="2" id="KW-1185">Reference proteome</keyword>
<organism evidence="1 2">
    <name type="scientific">Pontibacter mangrovi</name>
    <dbReference type="NCBI Taxonomy" id="2589816"/>
    <lineage>
        <taxon>Bacteria</taxon>
        <taxon>Pseudomonadati</taxon>
        <taxon>Bacteroidota</taxon>
        <taxon>Cytophagia</taxon>
        <taxon>Cytophagales</taxon>
        <taxon>Hymenobacteraceae</taxon>
        <taxon>Pontibacter</taxon>
    </lineage>
</organism>
<accession>A0A501W8T4</accession>
<proteinExistence type="predicted"/>
<evidence type="ECO:0000313" key="2">
    <source>
        <dbReference type="Proteomes" id="UP000316727"/>
    </source>
</evidence>
<dbReference type="AlphaFoldDB" id="A0A501W8T4"/>
<dbReference type="Proteomes" id="UP000316727">
    <property type="component" value="Unassembled WGS sequence"/>
</dbReference>
<sequence>MEEIKLYINNQLADLPADAARQIRVRKGAADVSELGSRTSDISYTMALPLTRGNERIFGNRSRLHRIDKFRSLSPYSAVLEVSGRTLLRGYFQLTSIKGAYVGRIVSEEVDVFALLEDKSLRDIASFAPFAFEGQHGFEERLALGIDETDAQFPLVAYGNFFREPVVEGQDVPASNEYTGAVHPEDYPPAVYLLAVIRKIFADVGWQVAGEPLRDELFQETVLPYVGDGFQWNWGTLLRYLGDDTGVSNPLTQRLYFTQLPDGWQPGQFVIIHNASYSTGELGDPGGHTLYWKLSPQEVLNPFRYFQVGDFRARKGAGYRVVVTTTLGEYAADYQPDSVLLSVIARKPGQGMEAGRVLAQADVLNSGPYPGSAVGTFTLDTGVPVYVDEEDLLSVCISVATSRNAYNWGDFQVTHTDTRIEILPEELVGPTHIDLAANLPDLGQLDMVRLFVTMGNLRFDTDAEKRTVTFYYHDRYELPADFAVELTGLANPEDAEYLPALPYRSIAFTYADDTADAVLQAVKGFADKLHDSRNLNLEGEKTMELPVAPVAMRRYAAAGGAEKVLPCMASQDQLATPLNQVQWAYGYLPRLLRYQGPSQAGDVISYGGVPMRYGLASFEGLDFEALYQRFYSNYITEVTRGHLVKLRFMLSPELYRRLSPARPVLFHGILYRFNKADGFQVSGESATELELLHIVREASGGGKPQNTEEAAGREFYGGEFSSAEWY</sequence>
<dbReference type="OrthoDB" id="859288at2"/>
<gene>
    <name evidence="1" type="ORF">FJM65_07935</name>
</gene>
<dbReference type="EMBL" id="VFRQ01000003">
    <property type="protein sequence ID" value="TPE44935.1"/>
    <property type="molecule type" value="Genomic_DNA"/>
</dbReference>